<dbReference type="PANTHER" id="PTHR39569">
    <property type="entry name" value="INORGANIC TRIPHOSPHATASE"/>
    <property type="match status" value="1"/>
</dbReference>
<evidence type="ECO:0000313" key="3">
    <source>
        <dbReference type="Proteomes" id="UP000231409"/>
    </source>
</evidence>
<dbReference type="CDD" id="cd07756">
    <property type="entry name" value="CYTH-like_Pase_CHAD"/>
    <property type="match status" value="1"/>
</dbReference>
<evidence type="ECO:0000313" key="2">
    <source>
        <dbReference type="EMBL" id="PHQ14060.1"/>
    </source>
</evidence>
<protein>
    <submittedName>
        <fullName evidence="2">Adenylate cyclase</fullName>
    </submittedName>
</protein>
<keyword evidence="3" id="KW-1185">Reference proteome</keyword>
<dbReference type="SMART" id="SM01118">
    <property type="entry name" value="CYTH"/>
    <property type="match status" value="1"/>
</dbReference>
<comment type="caution">
    <text evidence="2">The sequence shown here is derived from an EMBL/GenBank/DDBJ whole genome shotgun (WGS) entry which is preliminary data.</text>
</comment>
<dbReference type="InterPro" id="IPR039013">
    <property type="entry name" value="YgiF"/>
</dbReference>
<dbReference type="SUPFAM" id="SSF55154">
    <property type="entry name" value="CYTH-like phosphatases"/>
    <property type="match status" value="1"/>
</dbReference>
<sequence length="287" mass="31224">MAAELEIKLSLEPADLEQALAWLLKQPGTREGKRRQLINCYYDTASADLNRQQIALRVRDAGDRFIQTLKTRGEFVDGAHLRQEWEWPVPGAALDVALLADTPVGQGVDLAALQPVFETNFERRVVMIDDGETVIECAIDCGEIVAGDRRCPLNEVEFELKSGDGGRLLHWARALAEQVPVFLNLVSKAEQGYFLAGVHAPGQDTVVGQAETLDVNRFLYLLSVAWLTGKSLTVSASQLREVAAKAGQAGEAELFGDVARALGAGQPVRQLLAARDLGRLQLAIAGR</sequence>
<accession>A0A2G1UI12</accession>
<dbReference type="InterPro" id="IPR033469">
    <property type="entry name" value="CYTH-like_dom_sf"/>
</dbReference>
<dbReference type="Pfam" id="PF01928">
    <property type="entry name" value="CYTH"/>
    <property type="match status" value="1"/>
</dbReference>
<organism evidence="2 3">
    <name type="scientific">Marinobacter profundi</name>
    <dbReference type="NCBI Taxonomy" id="2666256"/>
    <lineage>
        <taxon>Bacteria</taxon>
        <taxon>Pseudomonadati</taxon>
        <taxon>Pseudomonadota</taxon>
        <taxon>Gammaproteobacteria</taxon>
        <taxon>Pseudomonadales</taxon>
        <taxon>Marinobacteraceae</taxon>
        <taxon>Marinobacter</taxon>
    </lineage>
</organism>
<gene>
    <name evidence="2" type="ORF">CLH61_15775</name>
</gene>
<reference evidence="2 3" key="1">
    <citation type="submission" date="2017-09" db="EMBL/GenBank/DDBJ databases">
        <title>The draft genome sequences of Marinobacter sp. PWS21.</title>
        <authorList>
            <person name="Cao J."/>
        </authorList>
    </citation>
    <scope>NUCLEOTIDE SEQUENCE [LARGE SCALE GENOMIC DNA]</scope>
    <source>
        <strain evidence="2 3">PWS21</strain>
    </source>
</reference>
<dbReference type="Gene3D" id="2.40.320.10">
    <property type="entry name" value="Hypothetical Protein Pfu-838710-001"/>
    <property type="match status" value="1"/>
</dbReference>
<dbReference type="InterPro" id="IPR023577">
    <property type="entry name" value="CYTH_domain"/>
</dbReference>
<name>A0A2G1UI12_9GAMM</name>
<dbReference type="EMBL" id="NTFH01000012">
    <property type="protein sequence ID" value="PHQ14060.1"/>
    <property type="molecule type" value="Genomic_DNA"/>
</dbReference>
<dbReference type="PANTHER" id="PTHR39569:SF1">
    <property type="entry name" value="INORGANIC TRIPHOSPHATASE"/>
    <property type="match status" value="1"/>
</dbReference>
<dbReference type="AlphaFoldDB" id="A0A2G1UI12"/>
<evidence type="ECO:0000259" key="1">
    <source>
        <dbReference type="PROSITE" id="PS51707"/>
    </source>
</evidence>
<dbReference type="PROSITE" id="PS51707">
    <property type="entry name" value="CYTH"/>
    <property type="match status" value="1"/>
</dbReference>
<dbReference type="Proteomes" id="UP000231409">
    <property type="component" value="Unassembled WGS sequence"/>
</dbReference>
<dbReference type="GO" id="GO:0050355">
    <property type="term" value="F:inorganic triphosphate phosphatase activity"/>
    <property type="evidence" value="ECO:0007669"/>
    <property type="project" value="InterPro"/>
</dbReference>
<dbReference type="GO" id="GO:0046872">
    <property type="term" value="F:metal ion binding"/>
    <property type="evidence" value="ECO:0007669"/>
    <property type="project" value="TreeGrafter"/>
</dbReference>
<dbReference type="RefSeq" id="WP_099615777.1">
    <property type="nucleotide sequence ID" value="NZ_KZ319375.1"/>
</dbReference>
<feature type="domain" description="CYTH" evidence="1">
    <location>
        <begin position="2"/>
        <end position="199"/>
    </location>
</feature>
<proteinExistence type="predicted"/>